<dbReference type="Gene3D" id="3.40.190.10">
    <property type="entry name" value="Periplasmic binding protein-like II"/>
    <property type="match status" value="1"/>
</dbReference>
<organism evidence="2">
    <name type="scientific">Pseudothermotoga hypogea</name>
    <dbReference type="NCBI Taxonomy" id="57487"/>
    <lineage>
        <taxon>Bacteria</taxon>
        <taxon>Thermotogati</taxon>
        <taxon>Thermotogota</taxon>
        <taxon>Thermotogae</taxon>
        <taxon>Thermotogales</taxon>
        <taxon>Thermotogaceae</taxon>
        <taxon>Pseudothermotoga</taxon>
    </lineage>
</organism>
<sequence length="341" mass="37463">MLTVDFILKGGVSMRRLLVVLIAVLVVVSFAQWKPAKSITVIVPWSAGGSTDQVTRMITSQMEPLLGRKFIIVNTPGGAGSIGTLNAWQAPHDGYTWTANATLDLTKYAVLGYMNVTHRDWTYFLCAEAPNVVAVNPNTPYKTIEDLVKAMRENPEIPLSSAGTGSGGHVALEIFAEHLNVKYKHVPYAGGAPATTAVVSGEVVGNMQFIHEVADMARAGKIRILCTLAAEPIYLQGYGEIPSIRQWYPDFPDVRFHFGLIIPKDVPEEVLKTVGEVFEKAANSDTFKEWALKQGLKPVCYYGKEAEDIVEQVARRVTWLLYDRGIATISPEQFGIPRIGQ</sequence>
<reference evidence="2" key="1">
    <citation type="journal article" date="2020" name="mSystems">
        <title>Genome- and Community-Level Interaction Insights into Carbon Utilization and Element Cycling Functions of Hydrothermarchaeota in Hydrothermal Sediment.</title>
        <authorList>
            <person name="Zhou Z."/>
            <person name="Liu Y."/>
            <person name="Xu W."/>
            <person name="Pan J."/>
            <person name="Luo Z.H."/>
            <person name="Li M."/>
        </authorList>
    </citation>
    <scope>NUCLEOTIDE SEQUENCE [LARGE SCALE GENOMIC DNA]</scope>
    <source>
        <strain evidence="2">SpSt-86</strain>
    </source>
</reference>
<evidence type="ECO:0000256" key="1">
    <source>
        <dbReference type="ARBA" id="ARBA00006987"/>
    </source>
</evidence>
<comment type="similarity">
    <text evidence="1">Belongs to the UPF0065 (bug) family.</text>
</comment>
<dbReference type="PIRSF" id="PIRSF017082">
    <property type="entry name" value="YflP"/>
    <property type="match status" value="1"/>
</dbReference>
<name>A0A832MN61_9THEM</name>
<dbReference type="CDD" id="cd07012">
    <property type="entry name" value="PBP2_Bug_TTT"/>
    <property type="match status" value="1"/>
</dbReference>
<accession>A0A832MN61</accession>
<dbReference type="InterPro" id="IPR042100">
    <property type="entry name" value="Bug_dom1"/>
</dbReference>
<evidence type="ECO:0000313" key="2">
    <source>
        <dbReference type="EMBL" id="HGZ79961.1"/>
    </source>
</evidence>
<dbReference type="SUPFAM" id="SSF53850">
    <property type="entry name" value="Periplasmic binding protein-like II"/>
    <property type="match status" value="1"/>
</dbReference>
<dbReference type="PANTHER" id="PTHR42928:SF5">
    <property type="entry name" value="BLR1237 PROTEIN"/>
    <property type="match status" value="1"/>
</dbReference>
<dbReference type="AlphaFoldDB" id="A0A832MN61"/>
<gene>
    <name evidence="2" type="ORF">ENW55_08250</name>
</gene>
<dbReference type="EMBL" id="DTKQ01000054">
    <property type="protein sequence ID" value="HGZ79961.1"/>
    <property type="molecule type" value="Genomic_DNA"/>
</dbReference>
<comment type="caution">
    <text evidence="2">The sequence shown here is derived from an EMBL/GenBank/DDBJ whole genome shotgun (WGS) entry which is preliminary data.</text>
</comment>
<dbReference type="Gene3D" id="3.40.190.150">
    <property type="entry name" value="Bordetella uptake gene, domain 1"/>
    <property type="match status" value="1"/>
</dbReference>
<proteinExistence type="inferred from homology"/>
<dbReference type="PANTHER" id="PTHR42928">
    <property type="entry name" value="TRICARBOXYLATE-BINDING PROTEIN"/>
    <property type="match status" value="1"/>
</dbReference>
<dbReference type="Pfam" id="PF03401">
    <property type="entry name" value="TctC"/>
    <property type="match status" value="1"/>
</dbReference>
<dbReference type="InterPro" id="IPR005064">
    <property type="entry name" value="BUG"/>
</dbReference>
<protein>
    <submittedName>
        <fullName evidence="2">Tripartite tricarboxylate transporter substrate binding protein</fullName>
    </submittedName>
</protein>